<dbReference type="eggNOG" id="COG1811">
    <property type="taxonomic scope" value="Bacteria"/>
</dbReference>
<dbReference type="AlphaFoldDB" id="E8LFV1"/>
<keyword evidence="1" id="KW-0812">Transmembrane</keyword>
<feature type="transmembrane region" description="Helical" evidence="1">
    <location>
        <begin position="26"/>
        <end position="46"/>
    </location>
</feature>
<keyword evidence="1" id="KW-0472">Membrane</keyword>
<dbReference type="Proteomes" id="UP000004923">
    <property type="component" value="Unassembled WGS sequence"/>
</dbReference>
<feature type="transmembrane region" description="Helical" evidence="1">
    <location>
        <begin position="232"/>
        <end position="251"/>
    </location>
</feature>
<reference evidence="2 3" key="1">
    <citation type="submission" date="2011-01" db="EMBL/GenBank/DDBJ databases">
        <authorList>
            <person name="Weinstock G."/>
            <person name="Sodergren E."/>
            <person name="Clifton S."/>
            <person name="Fulton L."/>
            <person name="Fulton B."/>
            <person name="Courtney L."/>
            <person name="Fronick C."/>
            <person name="Harrison M."/>
            <person name="Strong C."/>
            <person name="Farmer C."/>
            <person name="Delahaunty K."/>
            <person name="Markovic C."/>
            <person name="Hall O."/>
            <person name="Minx P."/>
            <person name="Tomlinson C."/>
            <person name="Mitreva M."/>
            <person name="Hou S."/>
            <person name="Chen J."/>
            <person name="Wollam A."/>
            <person name="Pepin K.H."/>
            <person name="Johnson M."/>
            <person name="Bhonagiri V."/>
            <person name="Zhang X."/>
            <person name="Suruliraj S."/>
            <person name="Warren W."/>
            <person name="Chinwalla A."/>
            <person name="Mardis E.R."/>
            <person name="Wilson R.K."/>
        </authorList>
    </citation>
    <scope>NUCLEOTIDE SEQUENCE [LARGE SCALE GENOMIC DNA]</scope>
    <source>
        <strain evidence="2 3">YIT 12067</strain>
    </source>
</reference>
<evidence type="ECO:0000313" key="3">
    <source>
        <dbReference type="Proteomes" id="UP000004923"/>
    </source>
</evidence>
<feature type="transmembrane region" description="Helical" evidence="1">
    <location>
        <begin position="204"/>
        <end position="226"/>
    </location>
</feature>
<evidence type="ECO:0000256" key="1">
    <source>
        <dbReference type="SAM" id="Phobius"/>
    </source>
</evidence>
<dbReference type="EMBL" id="AEVN01000086">
    <property type="protein sequence ID" value="EFY04366.1"/>
    <property type="molecule type" value="Genomic_DNA"/>
</dbReference>
<comment type="caution">
    <text evidence="2">The sequence shown here is derived from an EMBL/GenBank/DDBJ whole genome shotgun (WGS) entry which is preliminary data.</text>
</comment>
<feature type="transmembrane region" description="Helical" evidence="1">
    <location>
        <begin position="162"/>
        <end position="192"/>
    </location>
</feature>
<feature type="transmembrane region" description="Helical" evidence="1">
    <location>
        <begin position="124"/>
        <end position="142"/>
    </location>
</feature>
<dbReference type="Pfam" id="PF04474">
    <property type="entry name" value="DUF554"/>
    <property type="match status" value="1"/>
</dbReference>
<protein>
    <recommendedName>
        <fullName evidence="4">Transport protein</fullName>
    </recommendedName>
</protein>
<name>E8LFV1_9FIRM</name>
<feature type="transmembrane region" description="Helical" evidence="1">
    <location>
        <begin position="81"/>
        <end position="103"/>
    </location>
</feature>
<evidence type="ECO:0000313" key="2">
    <source>
        <dbReference type="EMBL" id="EFY04366.1"/>
    </source>
</evidence>
<organism evidence="2 3">
    <name type="scientific">Phascolarctobacterium succinatutens YIT 12067</name>
    <dbReference type="NCBI Taxonomy" id="626939"/>
    <lineage>
        <taxon>Bacteria</taxon>
        <taxon>Bacillati</taxon>
        <taxon>Bacillota</taxon>
        <taxon>Negativicutes</taxon>
        <taxon>Acidaminococcales</taxon>
        <taxon>Acidaminococcaceae</taxon>
        <taxon>Phascolarctobacterium</taxon>
    </lineage>
</organism>
<sequence>MPERGKCKIFVACAGSICKLEGILKMLGTIVNVSAILTGSVIGSFLSRGVNERYKTALFDGLGLATVGLGANAFVSNMPKTTYPVLFIASIAIGTVIGTWLDIDGRFHRLLASAKGGSKLAEGLSTAILLFCIGTLSILGPIESRLNGNNTYLYTNATLDFVSSIILGSAYGIGIAAAALVLLLWQGSIYLFAGVIAPYMTPALMGEISVLGGIFLMSSGLGILQLRDCKTLNMLPALIVPPIFYALMAAVR</sequence>
<proteinExistence type="predicted"/>
<evidence type="ECO:0008006" key="4">
    <source>
        <dbReference type="Google" id="ProtNLM"/>
    </source>
</evidence>
<accession>E8LFV1</accession>
<dbReference type="InterPro" id="IPR007563">
    <property type="entry name" value="DUF554"/>
</dbReference>
<dbReference type="PANTHER" id="PTHR36111:SF2">
    <property type="entry name" value="INNER MEMBRANE PROTEIN"/>
    <property type="match status" value="1"/>
</dbReference>
<keyword evidence="3" id="KW-1185">Reference proteome</keyword>
<keyword evidence="1" id="KW-1133">Transmembrane helix</keyword>
<dbReference type="PANTHER" id="PTHR36111">
    <property type="entry name" value="INNER MEMBRANE PROTEIN-RELATED"/>
    <property type="match status" value="1"/>
</dbReference>
<dbReference type="HOGENOM" id="CLU_091659_0_1_9"/>
<gene>
    <name evidence="2" type="ORF">HMPREF9443_01743</name>
</gene>
<feature type="transmembrane region" description="Helical" evidence="1">
    <location>
        <begin position="58"/>
        <end position="75"/>
    </location>
</feature>